<keyword evidence="2" id="KW-1185">Reference proteome</keyword>
<proteinExistence type="predicted"/>
<organism evidence="1 2">
    <name type="scientific">Alkalihalobacillus alcalophilus ATCC 27647 = CGMCC 1.3604</name>
    <dbReference type="NCBI Taxonomy" id="1218173"/>
    <lineage>
        <taxon>Bacteria</taxon>
        <taxon>Bacillati</taxon>
        <taxon>Bacillota</taxon>
        <taxon>Bacilli</taxon>
        <taxon>Bacillales</taxon>
        <taxon>Bacillaceae</taxon>
        <taxon>Alkalihalobacillus</taxon>
    </lineage>
</organism>
<accession>A0A094WQG0</accession>
<comment type="caution">
    <text evidence="1">The sequence shown here is derived from an EMBL/GenBank/DDBJ whole genome shotgun (WGS) entry which is preliminary data.</text>
</comment>
<evidence type="ECO:0000313" key="2">
    <source>
        <dbReference type="Proteomes" id="UP000002754"/>
    </source>
</evidence>
<protein>
    <submittedName>
        <fullName evidence="1">Flagellar biosynthesis regulator FlhF</fullName>
    </submittedName>
</protein>
<keyword evidence="1" id="KW-0966">Cell projection</keyword>
<evidence type="ECO:0000313" key="1">
    <source>
        <dbReference type="EMBL" id="KGA98233.1"/>
    </source>
</evidence>
<name>A0A094WQG0_ALKAL</name>
<dbReference type="AlphaFoldDB" id="A0A094WQG0"/>
<dbReference type="STRING" id="1218173.BALCAV_0205575"/>
<dbReference type="EMBL" id="ALPT02000013">
    <property type="protein sequence ID" value="KGA98233.1"/>
    <property type="molecule type" value="Genomic_DNA"/>
</dbReference>
<gene>
    <name evidence="1" type="ORF">BALCAV_0205575</name>
</gene>
<keyword evidence="1" id="KW-0969">Cilium</keyword>
<dbReference type="Proteomes" id="UP000002754">
    <property type="component" value="Unassembled WGS sequence"/>
</dbReference>
<reference evidence="1 2" key="1">
    <citation type="journal article" date="2014" name="Genome Announc.">
        <title>Draft Genome Sequence of Bacillus alcalophilus AV1934, a Classic Alkaliphile Isolated from Human Feces in 1934.</title>
        <authorList>
            <person name="Attie O."/>
            <person name="Jayaprakash A."/>
            <person name="Shah H."/>
            <person name="Paulsen I.T."/>
            <person name="Morino M."/>
            <person name="Takahashi Y."/>
            <person name="Narumi I."/>
            <person name="Sachidanandam R."/>
            <person name="Satoh K."/>
            <person name="Ito M."/>
            <person name="Krulwich T.A."/>
        </authorList>
    </citation>
    <scope>NUCLEOTIDE SEQUENCE [LARGE SCALE GENOMIC DNA]</scope>
    <source>
        <strain evidence="1 2">AV1934</strain>
    </source>
</reference>
<dbReference type="RefSeq" id="WP_040323657.1">
    <property type="nucleotide sequence ID" value="NZ_ALPT02000013.1"/>
</dbReference>
<keyword evidence="1" id="KW-0282">Flagellum</keyword>
<sequence>MKVKKYMVTSMAEARAQIQAELGHDAVILHSKEVETGGFLGFLQKRN</sequence>
<dbReference type="eggNOG" id="COG1419">
    <property type="taxonomic scope" value="Bacteria"/>
</dbReference>